<dbReference type="OrthoDB" id="370541at2"/>
<evidence type="ECO:0000313" key="5">
    <source>
        <dbReference type="Proteomes" id="UP000238392"/>
    </source>
</evidence>
<feature type="compositionally biased region" description="Low complexity" evidence="1">
    <location>
        <begin position="210"/>
        <end position="226"/>
    </location>
</feature>
<proteinExistence type="predicted"/>
<feature type="region of interest" description="Disordered" evidence="1">
    <location>
        <begin position="206"/>
        <end position="243"/>
    </location>
</feature>
<accession>A0A2T0WU33</accession>
<dbReference type="PROSITE" id="PS51782">
    <property type="entry name" value="LYSM"/>
    <property type="match status" value="1"/>
</dbReference>
<feature type="region of interest" description="Disordered" evidence="1">
    <location>
        <begin position="31"/>
        <end position="71"/>
    </location>
</feature>
<feature type="transmembrane region" description="Helical" evidence="2">
    <location>
        <begin position="7"/>
        <end position="25"/>
    </location>
</feature>
<evidence type="ECO:0000256" key="1">
    <source>
        <dbReference type="SAM" id="MobiDB-lite"/>
    </source>
</evidence>
<reference evidence="4 5" key="1">
    <citation type="submission" date="2018-03" db="EMBL/GenBank/DDBJ databases">
        <title>Genomic Encyclopedia of Archaeal and Bacterial Type Strains, Phase II (KMG-II): from individual species to whole genera.</title>
        <authorList>
            <person name="Goeker M."/>
        </authorList>
    </citation>
    <scope>NUCLEOTIDE SEQUENCE [LARGE SCALE GENOMIC DNA]</scope>
    <source>
        <strain evidence="4 5">DSM 100212</strain>
    </source>
</reference>
<evidence type="ECO:0000256" key="2">
    <source>
        <dbReference type="SAM" id="Phobius"/>
    </source>
</evidence>
<dbReference type="InterPro" id="IPR013783">
    <property type="entry name" value="Ig-like_fold"/>
</dbReference>
<dbReference type="InterPro" id="IPR018392">
    <property type="entry name" value="LysM"/>
</dbReference>
<sequence>MTQNRKVALGLSSGVAIAAVIAWILSQNLPKKPDTETTSATDTTAVAPVPEVMSAAPDATSPSSEAADAAPADQIAVDPDAPEVDEALSFDVVRVEPNGSTLIAGKAPANSDVSILVDGKSLGKAKAGSDGKFASFLDLPPEGRARVLTLARLDANEVIEAQGSQRVILAPQRAPQPKTPVAEAPITDAALPDDGAAAVPTMQANAPAQPDTTVTSDTSDAAPASAEVASLSPDTTPAVPIASDLPGAPTVLLADDKGLRVLQPGGHAPEVMDQVALDAISYDDAGEVQLTGRAPAEGFVRVYVDNRPIATVPVGADGGWQSPLPAVRAGDYTLRLDQIGADGSVTSRLETPFRKETADALEGAPRDASGAITATVVPGSTLWGIAQGKYGHGIEYVRVFEANRDKIRNPDLIYPGQVFDLPEQ</sequence>
<dbReference type="InterPro" id="IPR036779">
    <property type="entry name" value="LysM_dom_sf"/>
</dbReference>
<dbReference type="EMBL" id="PVTQ01000005">
    <property type="protein sequence ID" value="PRY90205.1"/>
    <property type="molecule type" value="Genomic_DNA"/>
</dbReference>
<dbReference type="CDD" id="cd00118">
    <property type="entry name" value="LysM"/>
    <property type="match status" value="1"/>
</dbReference>
<keyword evidence="2" id="KW-0472">Membrane</keyword>
<evidence type="ECO:0000313" key="4">
    <source>
        <dbReference type="EMBL" id="PRY90205.1"/>
    </source>
</evidence>
<dbReference type="SMART" id="SM00257">
    <property type="entry name" value="LysM"/>
    <property type="match status" value="1"/>
</dbReference>
<dbReference type="PANTHER" id="PTHR34700:SF4">
    <property type="entry name" value="PHAGE-LIKE ELEMENT PBSX PROTEIN XKDP"/>
    <property type="match status" value="1"/>
</dbReference>
<dbReference type="Gene3D" id="2.60.40.10">
    <property type="entry name" value="Immunoglobulins"/>
    <property type="match status" value="1"/>
</dbReference>
<dbReference type="InterPro" id="IPR052196">
    <property type="entry name" value="Bact_Kbp"/>
</dbReference>
<dbReference type="RefSeq" id="WP_106264021.1">
    <property type="nucleotide sequence ID" value="NZ_PVTQ01000005.1"/>
</dbReference>
<name>A0A2T0WU33_9RHOB</name>
<dbReference type="AlphaFoldDB" id="A0A2T0WU33"/>
<feature type="domain" description="LysM" evidence="3">
    <location>
        <begin position="372"/>
        <end position="421"/>
    </location>
</feature>
<dbReference type="Proteomes" id="UP000238392">
    <property type="component" value="Unassembled WGS sequence"/>
</dbReference>
<gene>
    <name evidence="4" type="ORF">CLV74_105186</name>
</gene>
<organism evidence="4 5">
    <name type="scientific">Donghicola tyrosinivorans</name>
    <dbReference type="NCBI Taxonomy" id="1652492"/>
    <lineage>
        <taxon>Bacteria</taxon>
        <taxon>Pseudomonadati</taxon>
        <taxon>Pseudomonadota</taxon>
        <taxon>Alphaproteobacteria</taxon>
        <taxon>Rhodobacterales</taxon>
        <taxon>Roseobacteraceae</taxon>
        <taxon>Donghicola</taxon>
    </lineage>
</organism>
<dbReference type="Gene3D" id="3.10.350.10">
    <property type="entry name" value="LysM domain"/>
    <property type="match status" value="1"/>
</dbReference>
<keyword evidence="5" id="KW-1185">Reference proteome</keyword>
<protein>
    <submittedName>
        <fullName evidence="4">LysM domain-containing protein</fullName>
    </submittedName>
</protein>
<comment type="caution">
    <text evidence="4">The sequence shown here is derived from an EMBL/GenBank/DDBJ whole genome shotgun (WGS) entry which is preliminary data.</text>
</comment>
<keyword evidence="2" id="KW-1133">Transmembrane helix</keyword>
<evidence type="ECO:0000259" key="3">
    <source>
        <dbReference type="PROSITE" id="PS51782"/>
    </source>
</evidence>
<keyword evidence="2" id="KW-0812">Transmembrane</keyword>
<dbReference type="Pfam" id="PF01476">
    <property type="entry name" value="LysM"/>
    <property type="match status" value="1"/>
</dbReference>
<dbReference type="PANTHER" id="PTHR34700">
    <property type="entry name" value="POTASSIUM BINDING PROTEIN KBP"/>
    <property type="match status" value="1"/>
</dbReference>
<feature type="compositionally biased region" description="Low complexity" evidence="1">
    <location>
        <begin position="36"/>
        <end position="71"/>
    </location>
</feature>